<name>A0A0U4WZX0_9PSED</name>
<dbReference type="Gene3D" id="3.40.190.10">
    <property type="entry name" value="Periplasmic binding protein-like II"/>
    <property type="match status" value="1"/>
</dbReference>
<dbReference type="Pfam" id="PF00496">
    <property type="entry name" value="SBP_bac_5"/>
    <property type="match status" value="1"/>
</dbReference>
<organism evidence="5 6">
    <name type="scientific">Pseudomonas oryzihabitans</name>
    <dbReference type="NCBI Taxonomy" id="47885"/>
    <lineage>
        <taxon>Bacteria</taxon>
        <taxon>Pseudomonadati</taxon>
        <taxon>Pseudomonadota</taxon>
        <taxon>Gammaproteobacteria</taxon>
        <taxon>Pseudomonadales</taxon>
        <taxon>Pseudomonadaceae</taxon>
        <taxon>Pseudomonas</taxon>
    </lineage>
</organism>
<feature type="domain" description="Solute-binding protein family 5" evidence="4">
    <location>
        <begin position="72"/>
        <end position="429"/>
    </location>
</feature>
<dbReference type="EMBL" id="CP013987">
    <property type="protein sequence ID" value="ALZ84692.1"/>
    <property type="molecule type" value="Genomic_DNA"/>
</dbReference>
<evidence type="ECO:0000256" key="3">
    <source>
        <dbReference type="SAM" id="SignalP"/>
    </source>
</evidence>
<keyword evidence="3" id="KW-0732">Signal</keyword>
<dbReference type="RefSeq" id="WP_059314881.1">
    <property type="nucleotide sequence ID" value="NZ_CP013987.1"/>
</dbReference>
<keyword evidence="2" id="KW-0653">Protein transport</keyword>
<keyword evidence="1" id="KW-0571">Peptide transport</keyword>
<dbReference type="InterPro" id="IPR039424">
    <property type="entry name" value="SBP_5"/>
</dbReference>
<dbReference type="PIRSF" id="PIRSF002741">
    <property type="entry name" value="MppA"/>
    <property type="match status" value="1"/>
</dbReference>
<proteinExistence type="predicted"/>
<feature type="signal peptide" evidence="3">
    <location>
        <begin position="1"/>
        <end position="29"/>
    </location>
</feature>
<dbReference type="OrthoDB" id="9801912at2"/>
<evidence type="ECO:0000259" key="4">
    <source>
        <dbReference type="Pfam" id="PF00496"/>
    </source>
</evidence>
<dbReference type="SUPFAM" id="SSF53850">
    <property type="entry name" value="Periplasmic binding protein-like II"/>
    <property type="match status" value="1"/>
</dbReference>
<evidence type="ECO:0000313" key="5">
    <source>
        <dbReference type="EMBL" id="ALZ84692.1"/>
    </source>
</evidence>
<dbReference type="Gene3D" id="3.10.105.10">
    <property type="entry name" value="Dipeptide-binding Protein, Domain 3"/>
    <property type="match status" value="1"/>
</dbReference>
<dbReference type="PANTHER" id="PTHR30290">
    <property type="entry name" value="PERIPLASMIC BINDING COMPONENT OF ABC TRANSPORTER"/>
    <property type="match status" value="1"/>
</dbReference>
<gene>
    <name evidence="5" type="ORF">APT59_10985</name>
</gene>
<dbReference type="InterPro" id="IPR000914">
    <property type="entry name" value="SBP_5_dom"/>
</dbReference>
<dbReference type="GO" id="GO:1904680">
    <property type="term" value="F:peptide transmembrane transporter activity"/>
    <property type="evidence" value="ECO:0007669"/>
    <property type="project" value="TreeGrafter"/>
</dbReference>
<feature type="chain" id="PRO_5006853865" evidence="3">
    <location>
        <begin position="30"/>
        <end position="513"/>
    </location>
</feature>
<dbReference type="AlphaFoldDB" id="A0A0U4WZX0"/>
<protein>
    <submittedName>
        <fullName evidence="5">ABC transporter substrate-binding protein</fullName>
    </submittedName>
</protein>
<dbReference type="GO" id="GO:0015833">
    <property type="term" value="P:peptide transport"/>
    <property type="evidence" value="ECO:0007669"/>
    <property type="project" value="UniProtKB-KW"/>
</dbReference>
<evidence type="ECO:0000256" key="1">
    <source>
        <dbReference type="ARBA" id="ARBA00022856"/>
    </source>
</evidence>
<dbReference type="GO" id="GO:0015031">
    <property type="term" value="P:protein transport"/>
    <property type="evidence" value="ECO:0007669"/>
    <property type="project" value="UniProtKB-KW"/>
</dbReference>
<dbReference type="Proteomes" id="UP000064137">
    <property type="component" value="Chromosome"/>
</dbReference>
<keyword evidence="2" id="KW-0813">Transport</keyword>
<evidence type="ECO:0000313" key="6">
    <source>
        <dbReference type="Proteomes" id="UP000064137"/>
    </source>
</evidence>
<dbReference type="GO" id="GO:0030288">
    <property type="term" value="C:outer membrane-bounded periplasmic space"/>
    <property type="evidence" value="ECO:0007669"/>
    <property type="project" value="UniProtKB-ARBA"/>
</dbReference>
<dbReference type="CDD" id="cd08490">
    <property type="entry name" value="PBP2_NikA_DppA_OppA_like_3"/>
    <property type="match status" value="1"/>
</dbReference>
<dbReference type="GO" id="GO:0043190">
    <property type="term" value="C:ATP-binding cassette (ABC) transporter complex"/>
    <property type="evidence" value="ECO:0007669"/>
    <property type="project" value="InterPro"/>
</dbReference>
<sequence>MLLSRTFRTALTASALATLVAFVPTLSNAQDRVFDVVGPFEIGGLDPSISGFVFQRMQITETLLEADAKGKPLPGLAERWTESADGLTWRLAIRQGVKFHDGSDLTADAAAAALNAARGKPGVLKQAGMESVTAAGNEVVIRLVKPFKPLLALLAHSSTNILAPAAYDTEGKVQKIIGTGPYQLTLLEPPQRLAAECFTGYWGAKPEIARTTYLAAGRGETRTLMAESGDAELVFQLDPPSIARLKRSSSLKVLIEPVPRVVLLTPNSGAGATAPVEVRQALSLAIQREGVAAAVLRAPGTGATQLFAKNVPAWHDPELAPLAYDPGASRTLLAGHGWAPGADGILQKDGKPLKLKLLTYSDRPELPLIATALQAQLREVGVDVEVAVQNSSAIPAAHNDGSLQLALYGRNFALVPDPLVTLLNDFSHGGAEWGPLGWKNPAFDQALAALLASDDPAEQQRHRYAAIAQVQKDLPVIPVAWYRQTMAVSNAVEGAAIDPFERTFGLSKMRWTQ</sequence>
<dbReference type="InterPro" id="IPR030678">
    <property type="entry name" value="Peptide/Ni-bd"/>
</dbReference>
<dbReference type="KEGG" id="por:APT59_10985"/>
<accession>A0A0U4WZX0</accession>
<evidence type="ECO:0000256" key="2">
    <source>
        <dbReference type="ARBA" id="ARBA00022927"/>
    </source>
</evidence>
<reference evidence="5 6" key="1">
    <citation type="submission" date="2016-01" db="EMBL/GenBank/DDBJ databases">
        <title>Annotation of Pseudomonas oryzihabitans USDA-ARS-USMARC-56511.</title>
        <authorList>
            <person name="Harhay G.P."/>
            <person name="Harhay D.M."/>
            <person name="Smith T.P.L."/>
            <person name="Bono J.L."/>
            <person name="Heaton M.P."/>
            <person name="Clawson M.L."/>
            <person name="Chitko-Mckown C.G."/>
            <person name="Capik S.F."/>
            <person name="DeDonder K.D."/>
            <person name="Apley M.D."/>
            <person name="Lubbers B.V."/>
            <person name="White B.J."/>
            <person name="Larson R.L."/>
        </authorList>
    </citation>
    <scope>NUCLEOTIDE SEQUENCE [LARGE SCALE GENOMIC DNA]</scope>
    <source>
        <strain evidence="5 6">USDA-ARS-USMARC-56511</strain>
    </source>
</reference>
<dbReference type="PANTHER" id="PTHR30290:SF83">
    <property type="entry name" value="ABC TRANSPORTER SUBSTRATE-BINDING PROTEIN"/>
    <property type="match status" value="1"/>
</dbReference>